<keyword evidence="3" id="KW-1185">Reference proteome</keyword>
<feature type="compositionally biased region" description="Low complexity" evidence="1">
    <location>
        <begin position="107"/>
        <end position="120"/>
    </location>
</feature>
<dbReference type="GeneID" id="34450658"/>
<dbReference type="STRING" id="109264.A0A1F7ZYY4"/>
<dbReference type="InterPro" id="IPR013922">
    <property type="entry name" value="Cyclin_PHO80-like"/>
</dbReference>
<feature type="region of interest" description="Disordered" evidence="1">
    <location>
        <begin position="98"/>
        <end position="136"/>
    </location>
</feature>
<organism evidence="2 3">
    <name type="scientific">Aspergillus bombycis</name>
    <dbReference type="NCBI Taxonomy" id="109264"/>
    <lineage>
        <taxon>Eukaryota</taxon>
        <taxon>Fungi</taxon>
        <taxon>Dikarya</taxon>
        <taxon>Ascomycota</taxon>
        <taxon>Pezizomycotina</taxon>
        <taxon>Eurotiomycetes</taxon>
        <taxon>Eurotiomycetidae</taxon>
        <taxon>Eurotiales</taxon>
        <taxon>Aspergillaceae</taxon>
        <taxon>Aspergillus</taxon>
    </lineage>
</organism>
<proteinExistence type="predicted"/>
<protein>
    <submittedName>
        <fullName evidence="2">Mucin</fullName>
    </submittedName>
</protein>
<evidence type="ECO:0000313" key="3">
    <source>
        <dbReference type="Proteomes" id="UP000179179"/>
    </source>
</evidence>
<reference evidence="2 3" key="1">
    <citation type="journal article" date="2016" name="Genome Biol. Evol.">
        <title>Draft genome sequence of an aflatoxigenic Aspergillus species, A. bombycis.</title>
        <authorList>
            <person name="Moore G.G."/>
            <person name="Mack B.M."/>
            <person name="Beltz S.B."/>
            <person name="Gilbert M.K."/>
        </authorList>
    </citation>
    <scope>NUCLEOTIDE SEQUENCE [LARGE SCALE GENOMIC DNA]</scope>
    <source>
        <strain evidence="3">NRRL 26010</strain>
    </source>
</reference>
<dbReference type="SUPFAM" id="SSF47954">
    <property type="entry name" value="Cyclin-like"/>
    <property type="match status" value="1"/>
</dbReference>
<name>A0A1F7ZYY4_9EURO</name>
<dbReference type="AlphaFoldDB" id="A0A1F7ZYY4"/>
<dbReference type="GO" id="GO:0019901">
    <property type="term" value="F:protein kinase binding"/>
    <property type="evidence" value="ECO:0007669"/>
    <property type="project" value="InterPro"/>
</dbReference>
<dbReference type="CDD" id="cd20557">
    <property type="entry name" value="CYCLIN_ScPCL1-like"/>
    <property type="match status" value="1"/>
</dbReference>
<dbReference type="RefSeq" id="XP_022388022.1">
    <property type="nucleotide sequence ID" value="XM_022534397.1"/>
</dbReference>
<dbReference type="Proteomes" id="UP000179179">
    <property type="component" value="Unassembled WGS sequence"/>
</dbReference>
<dbReference type="Gene3D" id="1.10.472.10">
    <property type="entry name" value="Cyclin-like"/>
    <property type="match status" value="1"/>
</dbReference>
<dbReference type="Pfam" id="PF08613">
    <property type="entry name" value="Cyclin"/>
    <property type="match status" value="1"/>
</dbReference>
<dbReference type="PANTHER" id="PTHR15615">
    <property type="match status" value="1"/>
</dbReference>
<dbReference type="GO" id="GO:0005634">
    <property type="term" value="C:nucleus"/>
    <property type="evidence" value="ECO:0007669"/>
    <property type="project" value="TreeGrafter"/>
</dbReference>
<evidence type="ECO:0000313" key="2">
    <source>
        <dbReference type="EMBL" id="OGM44305.1"/>
    </source>
</evidence>
<evidence type="ECO:0000256" key="1">
    <source>
        <dbReference type="SAM" id="MobiDB-lite"/>
    </source>
</evidence>
<dbReference type="InterPro" id="IPR036915">
    <property type="entry name" value="Cyclin-like_sf"/>
</dbReference>
<dbReference type="GO" id="GO:0000307">
    <property type="term" value="C:cyclin-dependent protein kinase holoenzyme complex"/>
    <property type="evidence" value="ECO:0007669"/>
    <property type="project" value="TreeGrafter"/>
</dbReference>
<sequence length="600" mass="65841">MSLPVFSTQSFSVPHPFTPTIPLYPRTEDSTCAKRQHLETVLEDPDHHWTAPFRDGLPTPPNDMAGVAYNSIPPSGYGGKFGGVTLHPYAKAPNYTRMASEHHSTASVPQSKPPSQSSLQDAPSSEPASQKKGGSKSVASYLQIPSSINNSKGNLADFAAQMTCLFWFETTAKLNDIEEKKNPLLYIVPEAIPSAGFQKWVTNILSTTQVSQNVILLALLFIYRLKKFNHRVRGKKGSEYRLMTIALMLGNKFLDDNTYTNKTWAEVSGISVQEIHVMEVEFLSNVRYNLFVSEEGWTQWHSKLSLFADFFNKASLAPEPKELESSSPALHWSLPSNAPAYAAPPHLSKEFPPVPSKKRTLDDYVEDQPPKRVAMPTALSTSMSTLPSAALTGVPTLPPVLAATSAPSVNSLSGSVSRLPRPNFPPSSNALVSGIPTSVLPFPSVANRAMHSVYNPSTNWVPQLPPTQVPPITNGLYNPSVSLPDPARQHNSPFGVTSATISPAISAYSSHTPQTNLSPSFFLANRNSPYRPVRNFNTLLIPPPSSSLQQQRAVPFEHMHYQPLGKTAAERKTGLLPYLHHEAWPQAPFLQPTFHSTPHY</sequence>
<gene>
    <name evidence="2" type="ORF">ABOM_007268</name>
</gene>
<dbReference type="PANTHER" id="PTHR15615:SF118">
    <property type="entry name" value="CYCLIN, HYPOTHETICAL (EUROFUNG)"/>
    <property type="match status" value="1"/>
</dbReference>
<comment type="caution">
    <text evidence="2">The sequence shown here is derived from an EMBL/GenBank/DDBJ whole genome shotgun (WGS) entry which is preliminary data.</text>
</comment>
<accession>A0A1F7ZYY4</accession>
<dbReference type="GO" id="GO:0016538">
    <property type="term" value="F:cyclin-dependent protein serine/threonine kinase regulator activity"/>
    <property type="evidence" value="ECO:0007669"/>
    <property type="project" value="TreeGrafter"/>
</dbReference>
<dbReference type="OrthoDB" id="442243at2759"/>
<dbReference type="EMBL" id="LYCR01000057">
    <property type="protein sequence ID" value="OGM44305.1"/>
    <property type="molecule type" value="Genomic_DNA"/>
</dbReference>